<keyword evidence="1 4" id="KW-0560">Oxidoreductase</keyword>
<evidence type="ECO:0000313" key="6">
    <source>
        <dbReference type="EMBL" id="MDR6967250.1"/>
    </source>
</evidence>
<dbReference type="Proteomes" id="UP001255185">
    <property type="component" value="Unassembled WGS sequence"/>
</dbReference>
<dbReference type="HAMAP" id="MF_01401">
    <property type="entry name" value="MsrA"/>
    <property type="match status" value="1"/>
</dbReference>
<sequence length="214" mass="24098">MNKIIGMGLILISISCQSKEKKSIQPVTEPVKMEVEKNLEVATFAGGCFWCTEAVFLELDGVKSVVSGYIGGAIANPTYEEVSRGDTGHAEATQITFDPKKISYGELLEIFFATHDPTTLNRQGADVGTQYRSEVFYNNEEQKKITEDYIALMTSENTFGKPIVTKVSPAPKFYPAEDYHQNYYSRNQNQSYCSYVITPKVKKVKEQFKDKLKK</sequence>
<comment type="caution">
    <text evidence="6">The sequence shown here is derived from an EMBL/GenBank/DDBJ whole genome shotgun (WGS) entry which is preliminary data.</text>
</comment>
<evidence type="ECO:0000256" key="4">
    <source>
        <dbReference type="HAMAP-Rule" id="MF_01401"/>
    </source>
</evidence>
<dbReference type="PANTHER" id="PTHR43774">
    <property type="entry name" value="PEPTIDE METHIONINE SULFOXIDE REDUCTASE"/>
    <property type="match status" value="1"/>
</dbReference>
<evidence type="ECO:0000256" key="1">
    <source>
        <dbReference type="ARBA" id="ARBA00023002"/>
    </source>
</evidence>
<dbReference type="GO" id="GO:0008113">
    <property type="term" value="F:peptide-methionine (S)-S-oxide reductase activity"/>
    <property type="evidence" value="ECO:0007669"/>
    <property type="project" value="UniProtKB-EC"/>
</dbReference>
<evidence type="ECO:0000259" key="5">
    <source>
        <dbReference type="Pfam" id="PF01625"/>
    </source>
</evidence>
<keyword evidence="7" id="KW-1185">Reference proteome</keyword>
<evidence type="ECO:0000256" key="3">
    <source>
        <dbReference type="ARBA" id="ARBA00048782"/>
    </source>
</evidence>
<proteinExistence type="inferred from homology"/>
<dbReference type="Gene3D" id="3.30.1060.10">
    <property type="entry name" value="Peptide methionine sulphoxide reductase MsrA"/>
    <property type="match status" value="1"/>
</dbReference>
<accession>A0ABU1TMT2</accession>
<dbReference type="SUPFAM" id="SSF55068">
    <property type="entry name" value="Peptide methionine sulfoxide reductase"/>
    <property type="match status" value="1"/>
</dbReference>
<evidence type="ECO:0000313" key="7">
    <source>
        <dbReference type="Proteomes" id="UP001255185"/>
    </source>
</evidence>
<comment type="function">
    <text evidence="4">Has an important function as a repair enzyme for proteins that have been inactivated by oxidation. Catalyzes the reversible oxidation-reduction of methionine sulfoxide in proteins to methionine.</text>
</comment>
<comment type="similarity">
    <text evidence="4">Belongs to the MsrA Met sulfoxide reductase family.</text>
</comment>
<feature type="domain" description="Peptide methionine sulphoxide reductase MsrA" evidence="5">
    <location>
        <begin position="42"/>
        <end position="193"/>
    </location>
</feature>
<evidence type="ECO:0000256" key="2">
    <source>
        <dbReference type="ARBA" id="ARBA00047806"/>
    </source>
</evidence>
<comment type="catalytic activity">
    <reaction evidence="2 4">
        <text>L-methionyl-[protein] + [thioredoxin]-disulfide + H2O = L-methionyl-(S)-S-oxide-[protein] + [thioredoxin]-dithiol</text>
        <dbReference type="Rhea" id="RHEA:14217"/>
        <dbReference type="Rhea" id="RHEA-COMP:10698"/>
        <dbReference type="Rhea" id="RHEA-COMP:10700"/>
        <dbReference type="Rhea" id="RHEA-COMP:12313"/>
        <dbReference type="Rhea" id="RHEA-COMP:12315"/>
        <dbReference type="ChEBI" id="CHEBI:15377"/>
        <dbReference type="ChEBI" id="CHEBI:16044"/>
        <dbReference type="ChEBI" id="CHEBI:29950"/>
        <dbReference type="ChEBI" id="CHEBI:44120"/>
        <dbReference type="ChEBI" id="CHEBI:50058"/>
        <dbReference type="EC" id="1.8.4.11"/>
    </reaction>
</comment>
<comment type="catalytic activity">
    <reaction evidence="3 4">
        <text>[thioredoxin]-disulfide + L-methionine + H2O = L-methionine (S)-S-oxide + [thioredoxin]-dithiol</text>
        <dbReference type="Rhea" id="RHEA:19993"/>
        <dbReference type="Rhea" id="RHEA-COMP:10698"/>
        <dbReference type="Rhea" id="RHEA-COMP:10700"/>
        <dbReference type="ChEBI" id="CHEBI:15377"/>
        <dbReference type="ChEBI" id="CHEBI:29950"/>
        <dbReference type="ChEBI" id="CHEBI:50058"/>
        <dbReference type="ChEBI" id="CHEBI:57844"/>
        <dbReference type="ChEBI" id="CHEBI:58772"/>
        <dbReference type="EC" id="1.8.4.11"/>
    </reaction>
</comment>
<reference evidence="6 7" key="1">
    <citation type="submission" date="2023-07" db="EMBL/GenBank/DDBJ databases">
        <title>Sorghum-associated microbial communities from plants grown in Nebraska, USA.</title>
        <authorList>
            <person name="Schachtman D."/>
        </authorList>
    </citation>
    <scope>NUCLEOTIDE SEQUENCE [LARGE SCALE GENOMIC DNA]</scope>
    <source>
        <strain evidence="6 7">3773</strain>
    </source>
</reference>
<feature type="active site" evidence="4">
    <location>
        <position position="48"/>
    </location>
</feature>
<gene>
    <name evidence="4" type="primary">msrA</name>
    <name evidence="6" type="ORF">J2X31_001257</name>
</gene>
<dbReference type="RefSeq" id="WP_310025289.1">
    <property type="nucleotide sequence ID" value="NZ_JAVDVI010000004.1"/>
</dbReference>
<dbReference type="EC" id="1.8.4.11" evidence="4"/>
<dbReference type="EMBL" id="JAVDVI010000004">
    <property type="protein sequence ID" value="MDR6967250.1"/>
    <property type="molecule type" value="Genomic_DNA"/>
</dbReference>
<dbReference type="Pfam" id="PF01625">
    <property type="entry name" value="PMSR"/>
    <property type="match status" value="1"/>
</dbReference>
<protein>
    <recommendedName>
        <fullName evidence="4">Peptide methionine sulfoxide reductase MsrA</fullName>
        <shortName evidence="4">Protein-methionine-S-oxide reductase</shortName>
        <ecNumber evidence="4">1.8.4.11</ecNumber>
    </recommendedName>
    <alternativeName>
        <fullName evidence="4">Peptide-methionine (S)-S-oxide reductase</fullName>
        <shortName evidence="4">Peptide Met(O) reductase</shortName>
    </alternativeName>
</protein>
<dbReference type="InterPro" id="IPR002569">
    <property type="entry name" value="Met_Sox_Rdtase_MsrA_dom"/>
</dbReference>
<dbReference type="InterPro" id="IPR036509">
    <property type="entry name" value="Met_Sox_Rdtase_MsrA_sf"/>
</dbReference>
<organism evidence="6 7">
    <name type="scientific">Flavobacterium arsenatis</name>
    <dbReference type="NCBI Taxonomy" id="1484332"/>
    <lineage>
        <taxon>Bacteria</taxon>
        <taxon>Pseudomonadati</taxon>
        <taxon>Bacteroidota</taxon>
        <taxon>Flavobacteriia</taxon>
        <taxon>Flavobacteriales</taxon>
        <taxon>Flavobacteriaceae</taxon>
        <taxon>Flavobacterium</taxon>
    </lineage>
</organism>
<dbReference type="PROSITE" id="PS51257">
    <property type="entry name" value="PROKAR_LIPOPROTEIN"/>
    <property type="match status" value="1"/>
</dbReference>
<name>A0ABU1TMT2_9FLAO</name>
<dbReference type="PANTHER" id="PTHR43774:SF1">
    <property type="entry name" value="PEPTIDE METHIONINE SULFOXIDE REDUCTASE MSRA 2"/>
    <property type="match status" value="1"/>
</dbReference>
<dbReference type="NCBIfam" id="TIGR00401">
    <property type="entry name" value="msrA"/>
    <property type="match status" value="1"/>
</dbReference>